<dbReference type="Proteomes" id="UP000044806">
    <property type="component" value="Unassembled WGS sequence"/>
</dbReference>
<protein>
    <submittedName>
        <fullName evidence="1">Uncharacterized protein</fullName>
    </submittedName>
</protein>
<organism evidence="1 2">
    <name type="scientific">Vibrio cholerae</name>
    <dbReference type="NCBI Taxonomy" id="666"/>
    <lineage>
        <taxon>Bacteria</taxon>
        <taxon>Pseudomonadati</taxon>
        <taxon>Pseudomonadota</taxon>
        <taxon>Gammaproteobacteria</taxon>
        <taxon>Vibrionales</taxon>
        <taxon>Vibrionaceae</taxon>
        <taxon>Vibrio</taxon>
    </lineage>
</organism>
<dbReference type="AlphaFoldDB" id="A0A655YAE3"/>
<name>A0A655YAE3_VIBCL</name>
<sequence length="52" mass="6360">MHRIQHFKLFYLAFRLRFNWDAGNLFFKMRFLTIKHIGQHNHADGDQHYGAN</sequence>
<reference evidence="1 2" key="1">
    <citation type="submission" date="2015-07" db="EMBL/GenBank/DDBJ databases">
        <authorList>
            <consortium name="Pathogen Informatics"/>
        </authorList>
    </citation>
    <scope>NUCLEOTIDE SEQUENCE [LARGE SCALE GENOMIC DNA]</scope>
    <source>
        <strain evidence="1 2">A51</strain>
    </source>
</reference>
<accession>A0A655YAE3</accession>
<gene>
    <name evidence="1" type="ORF">ERS013165_01810</name>
</gene>
<evidence type="ECO:0000313" key="2">
    <source>
        <dbReference type="Proteomes" id="UP000044806"/>
    </source>
</evidence>
<evidence type="ECO:0000313" key="1">
    <source>
        <dbReference type="EMBL" id="CSA53460.1"/>
    </source>
</evidence>
<dbReference type="EMBL" id="CWOW01000008">
    <property type="protein sequence ID" value="CSA53460.1"/>
    <property type="molecule type" value="Genomic_DNA"/>
</dbReference>
<proteinExistence type="predicted"/>